<evidence type="ECO:0000313" key="1">
    <source>
        <dbReference type="EMBL" id="EMJ5255456.1"/>
    </source>
</evidence>
<dbReference type="AlphaFoldDB" id="A0A061K139"/>
<gene>
    <name evidence="4" type="ORF">EPS76_05390</name>
    <name evidence="2" type="ORF">GRC73_12010</name>
    <name evidence="3" type="ORF">HIE29_004168</name>
    <name evidence="5" type="ORF">OGM49_14055</name>
    <name evidence="1" type="ORF">R8O40_003739</name>
</gene>
<reference evidence="4 6" key="2">
    <citation type="submission" date="2019-01" db="EMBL/GenBank/DDBJ databases">
        <title>Genomic analysis of febrile catheter-associated UTI E. coli isolates.</title>
        <authorList>
            <person name="Potter R."/>
            <person name="Zou Z."/>
            <person name="Henderson J."/>
            <person name="Dantas G."/>
        </authorList>
    </citation>
    <scope>NUCLEOTIDE SEQUENCE [LARGE SCALE GENOMIC DNA]</scope>
    <source>
        <strain evidence="4 6">29_CAASB</strain>
    </source>
</reference>
<dbReference type="Proteomes" id="UP000843571">
    <property type="component" value="Unassembled WGS sequence"/>
</dbReference>
<dbReference type="EMBL" id="SCJN01000025">
    <property type="protein sequence ID" value="RXD17389.1"/>
    <property type="molecule type" value="Genomic_DNA"/>
</dbReference>
<name>A0A061K139_ECOLX</name>
<evidence type="ECO:0000313" key="6">
    <source>
        <dbReference type="Proteomes" id="UP000288730"/>
    </source>
</evidence>
<reference evidence="2" key="3">
    <citation type="submission" date="2019-12" db="EMBL/GenBank/DDBJ databases">
        <authorList>
            <consortium name="NCBI Pathogen Detection Project"/>
        </authorList>
    </citation>
    <scope>NUCLEOTIDE SEQUENCE</scope>
    <source>
        <strain evidence="3">C0382</strain>
        <strain evidence="2">EC00763</strain>
    </source>
</reference>
<dbReference type="RefSeq" id="WP_000536919.1">
    <property type="nucleotide sequence ID" value="NZ_AP018784.2"/>
</dbReference>
<dbReference type="Proteomes" id="UP001180189">
    <property type="component" value="Chromosome"/>
</dbReference>
<reference evidence="5" key="4">
    <citation type="journal article" date="2023" name="Microorganisms">
        <title>Comparative Genomic Analysis of ST131 Subclade C2 of ESBL-Producing E. coli Isolates from Patients with Recurrent and Sporadic Urinary Tract Infections.</title>
        <authorList>
            <person name="Jaen-Luchoro D."/>
            <person name="Kahnamouei A."/>
            <person name="Yazdanshenas S."/>
            <person name="Lindblom A."/>
            <person name="Samuelsson E."/>
            <person name="Ahren C."/>
            <person name="Karami N."/>
        </authorList>
    </citation>
    <scope>NUCLEOTIDE SEQUENCE</scope>
    <source>
        <strain evidence="5">S7</strain>
    </source>
</reference>
<dbReference type="Proteomes" id="UP000288730">
    <property type="component" value="Unassembled WGS sequence"/>
</dbReference>
<evidence type="ECO:0000313" key="5">
    <source>
        <dbReference type="EMBL" id="WLM93874.1"/>
    </source>
</evidence>
<accession>A0A061K139</accession>
<proteinExistence type="predicted"/>
<reference evidence="2" key="1">
    <citation type="journal article" date="2018" name="Genome Biol.">
        <title>SKESA: strategic k-mer extension for scrupulous assemblies.</title>
        <authorList>
            <person name="Souvorov A."/>
            <person name="Agarwala R."/>
            <person name="Lipman D.J."/>
        </authorList>
    </citation>
    <scope>NUCLEOTIDE SEQUENCE [LARGE SCALE GENOMIC DNA]</scope>
    <source>
        <strain evidence="3">C0382</strain>
        <strain evidence="2">EC00763</strain>
    </source>
</reference>
<dbReference type="EMBL" id="DABBJX010000011">
    <property type="protein sequence ID" value="HAH4524731.1"/>
    <property type="molecule type" value="Genomic_DNA"/>
</dbReference>
<protein>
    <submittedName>
        <fullName evidence="2">Uncharacterized protein</fullName>
    </submittedName>
</protein>
<organism evidence="2">
    <name type="scientific">Escherichia coli</name>
    <dbReference type="NCBI Taxonomy" id="562"/>
    <lineage>
        <taxon>Bacteria</taxon>
        <taxon>Pseudomonadati</taxon>
        <taxon>Pseudomonadota</taxon>
        <taxon>Gammaproteobacteria</taxon>
        <taxon>Enterobacterales</taxon>
        <taxon>Enterobacteriaceae</taxon>
        <taxon>Escherichia</taxon>
    </lineage>
</organism>
<sequence>MGTLGNQPCRSRYEFDDFNLANRAAALTKLAKETGVSVDTLIKLEIAMQLNRLNSILIENGDKMDENLAGIGEILQK</sequence>
<dbReference type="EMBL" id="ABONVU020000015">
    <property type="protein sequence ID" value="EMJ5255456.1"/>
    <property type="molecule type" value="Genomic_DNA"/>
</dbReference>
<evidence type="ECO:0000313" key="4">
    <source>
        <dbReference type="EMBL" id="RXD17389.1"/>
    </source>
</evidence>
<dbReference type="Proteomes" id="UP001285616">
    <property type="component" value="Unassembled WGS sequence"/>
</dbReference>
<dbReference type="EMBL" id="DABCJL010000011">
    <property type="protein sequence ID" value="HAH7770678.1"/>
    <property type="molecule type" value="Genomic_DNA"/>
</dbReference>
<evidence type="ECO:0000313" key="2">
    <source>
        <dbReference type="EMBL" id="HAH4524731.1"/>
    </source>
</evidence>
<evidence type="ECO:0000313" key="3">
    <source>
        <dbReference type="EMBL" id="HAH7770678.1"/>
    </source>
</evidence>
<reference evidence="1" key="5">
    <citation type="submission" date="2024-02" db="EMBL/GenBank/DDBJ databases">
        <authorList>
            <consortium name="Clinical and Environmental Microbiology Branch: Whole genome sequencing antimicrobial resistance pathogens in the healthcare setting"/>
        </authorList>
    </citation>
    <scope>NUCLEOTIDE SEQUENCE</scope>
    <source>
        <strain evidence="1">1924188</strain>
    </source>
</reference>
<dbReference type="EMBL" id="CP107128">
    <property type="protein sequence ID" value="WLM93874.1"/>
    <property type="molecule type" value="Genomic_DNA"/>
</dbReference>